<sequence>MPISASGRLLSLQQLQRRLDRLRQLQNRLRLPPGHFEALGRRYYLPLRTEHAQSLKRVSPRLLGYLAGFFDGDGCVTPCTDKSGIRLSVSQAESHGVVLLLFRNIFGGSIVRLRHAGGLCRPSLQWHLVGGTAQQVATNLSASAVCKRTQLAIAGSWPQEPSLRCEAAARMKLLEQEAPAEATCPSWQYLTGFFDAEGCIVLMYPAYLRLEIKQKFLPVLRSIQGFLARHGVDCIVREKQSHGLLVVRNTENCKFVLAKLIRSGLRVKREAARLAIQVCAGDFFIIRSNLRRLVGNQGHDKRLSIDGLVRAAGIKQIQARLRCLTGKQHSHLERSELESQLLVLQKDHKLKCGQERLLRIRSDIRSFISVGATVPASPR</sequence>
<evidence type="ECO:0000313" key="2">
    <source>
        <dbReference type="Proteomes" id="UP000601435"/>
    </source>
</evidence>
<dbReference type="Gene3D" id="3.10.28.10">
    <property type="entry name" value="Homing endonucleases"/>
    <property type="match status" value="2"/>
</dbReference>
<dbReference type="SUPFAM" id="SSF55608">
    <property type="entry name" value="Homing endonucleases"/>
    <property type="match status" value="2"/>
</dbReference>
<name>A0A813C9R4_9DINO</name>
<accession>A0A813C9R4</accession>
<protein>
    <submittedName>
        <fullName evidence="1">USP protein</fullName>
    </submittedName>
</protein>
<reference evidence="1" key="1">
    <citation type="submission" date="2021-02" db="EMBL/GenBank/DDBJ databases">
        <authorList>
            <person name="Dougan E. K."/>
            <person name="Rhodes N."/>
            <person name="Thang M."/>
            <person name="Chan C."/>
        </authorList>
    </citation>
    <scope>NUCLEOTIDE SEQUENCE</scope>
</reference>
<keyword evidence="2" id="KW-1185">Reference proteome</keyword>
<dbReference type="EMBL" id="CAJNJA010088350">
    <property type="protein sequence ID" value="CAE7939277.1"/>
    <property type="molecule type" value="Genomic_DNA"/>
</dbReference>
<dbReference type="OrthoDB" id="430244at2759"/>
<comment type="caution">
    <text evidence="1">The sequence shown here is derived from an EMBL/GenBank/DDBJ whole genome shotgun (WGS) entry which is preliminary data.</text>
</comment>
<organism evidence="1 2">
    <name type="scientific">Symbiodinium necroappetens</name>
    <dbReference type="NCBI Taxonomy" id="1628268"/>
    <lineage>
        <taxon>Eukaryota</taxon>
        <taxon>Sar</taxon>
        <taxon>Alveolata</taxon>
        <taxon>Dinophyceae</taxon>
        <taxon>Suessiales</taxon>
        <taxon>Symbiodiniaceae</taxon>
        <taxon>Symbiodinium</taxon>
    </lineage>
</organism>
<evidence type="ECO:0000313" key="1">
    <source>
        <dbReference type="EMBL" id="CAE7939277.1"/>
    </source>
</evidence>
<dbReference type="Proteomes" id="UP000601435">
    <property type="component" value="Unassembled WGS sequence"/>
</dbReference>
<gene>
    <name evidence="1" type="primary">USP</name>
    <name evidence="1" type="ORF">SNEC2469_LOCUS33457</name>
</gene>
<dbReference type="InterPro" id="IPR027434">
    <property type="entry name" value="Homing_endonucl"/>
</dbReference>
<proteinExistence type="predicted"/>
<dbReference type="AlphaFoldDB" id="A0A813C9R4"/>